<evidence type="ECO:0000256" key="4">
    <source>
        <dbReference type="ARBA" id="ARBA00022448"/>
    </source>
</evidence>
<keyword evidence="10" id="KW-0472">Membrane</keyword>
<evidence type="ECO:0000256" key="10">
    <source>
        <dbReference type="ARBA" id="ARBA00023136"/>
    </source>
</evidence>
<evidence type="ECO:0000256" key="1">
    <source>
        <dbReference type="ARBA" id="ARBA00004413"/>
    </source>
</evidence>
<evidence type="ECO:0000256" key="3">
    <source>
        <dbReference type="ARBA" id="ARBA00014919"/>
    </source>
</evidence>
<evidence type="ECO:0000259" key="14">
    <source>
        <dbReference type="SMART" id="SM00382"/>
    </source>
</evidence>
<keyword evidence="16" id="KW-0282">Flagellum</keyword>
<evidence type="ECO:0000256" key="7">
    <source>
        <dbReference type="ARBA" id="ARBA00022795"/>
    </source>
</evidence>
<dbReference type="SUPFAM" id="SSF52540">
    <property type="entry name" value="P-loop containing nucleoside triphosphate hydrolases"/>
    <property type="match status" value="1"/>
</dbReference>
<evidence type="ECO:0000256" key="5">
    <source>
        <dbReference type="ARBA" id="ARBA00022475"/>
    </source>
</evidence>
<reference evidence="16 17" key="1">
    <citation type="journal article" date="2017" name="ISME J.">
        <title>Energy and carbon metabolisms in a deep terrestrial subsurface fluid microbial community.</title>
        <authorList>
            <person name="Momper L."/>
            <person name="Jungbluth S.P."/>
            <person name="Lee M.D."/>
            <person name="Amend J.P."/>
        </authorList>
    </citation>
    <scope>NUCLEOTIDE SEQUENCE [LARGE SCALE GENOMIC DNA]</scope>
    <source>
        <strain evidence="16">SURF_5</strain>
    </source>
</reference>
<keyword evidence="9" id="KW-0342">GTP-binding</keyword>
<comment type="subcellular location">
    <subcellularLocation>
        <location evidence="1">Cell membrane</location>
        <topology evidence="1">Peripheral membrane protein</topology>
        <orientation evidence="1">Cytoplasmic side</orientation>
    </subcellularLocation>
</comment>
<dbReference type="GO" id="GO:0005525">
    <property type="term" value="F:GTP binding"/>
    <property type="evidence" value="ECO:0007669"/>
    <property type="project" value="UniProtKB-UniRule"/>
</dbReference>
<feature type="domain" description="AAA+ ATPase" evidence="14">
    <location>
        <begin position="191"/>
        <end position="337"/>
    </location>
</feature>
<dbReference type="EMBL" id="QZKU01000062">
    <property type="protein sequence ID" value="RJP22003.1"/>
    <property type="molecule type" value="Genomic_DNA"/>
</dbReference>
<dbReference type="GO" id="GO:0015031">
    <property type="term" value="P:protein transport"/>
    <property type="evidence" value="ECO:0007669"/>
    <property type="project" value="UniProtKB-KW"/>
</dbReference>
<dbReference type="PANTHER" id="PTHR43134">
    <property type="entry name" value="SIGNAL RECOGNITION PARTICLE RECEPTOR SUBUNIT ALPHA"/>
    <property type="match status" value="1"/>
</dbReference>
<dbReference type="SMART" id="SM00382">
    <property type="entry name" value="AAA"/>
    <property type="match status" value="1"/>
</dbReference>
<organism evidence="16 17">
    <name type="scientific">Abyssobacteria bacterium (strain SURF_5)</name>
    <dbReference type="NCBI Taxonomy" id="2093360"/>
    <lineage>
        <taxon>Bacteria</taxon>
        <taxon>Pseudomonadati</taxon>
        <taxon>Candidatus Hydrogenedentota</taxon>
        <taxon>Candidatus Abyssobacteria</taxon>
    </lineage>
</organism>
<dbReference type="Gene3D" id="1.20.120.1380">
    <property type="entry name" value="Flagellar FlhF biosynthesis protein, N domain"/>
    <property type="match status" value="1"/>
</dbReference>
<dbReference type="PANTHER" id="PTHR43134:SF3">
    <property type="entry name" value="FLAGELLAR BIOSYNTHESIS PROTEIN FLHF"/>
    <property type="match status" value="1"/>
</dbReference>
<name>A0A3A4NN30_ABYX5</name>
<dbReference type="Gene3D" id="3.40.50.300">
    <property type="entry name" value="P-loop containing nucleotide triphosphate hydrolases"/>
    <property type="match status" value="1"/>
</dbReference>
<evidence type="ECO:0000256" key="12">
    <source>
        <dbReference type="ARBA" id="ARBA00025337"/>
    </source>
</evidence>
<evidence type="ECO:0000313" key="17">
    <source>
        <dbReference type="Proteomes" id="UP000265882"/>
    </source>
</evidence>
<comment type="similarity">
    <text evidence="2">Belongs to the GTP-binding SRP family.</text>
</comment>
<dbReference type="SMART" id="SM00962">
    <property type="entry name" value="SRP54"/>
    <property type="match status" value="1"/>
</dbReference>
<dbReference type="InterPro" id="IPR047040">
    <property type="entry name" value="FlhF__GTPase_dom"/>
</dbReference>
<keyword evidence="6" id="KW-0547">Nucleotide-binding</keyword>
<dbReference type="FunFam" id="3.40.50.300:FF:000695">
    <property type="entry name" value="Flagellar biosynthesis regulator FlhF"/>
    <property type="match status" value="1"/>
</dbReference>
<evidence type="ECO:0000313" key="16">
    <source>
        <dbReference type="EMBL" id="RJP22003.1"/>
    </source>
</evidence>
<dbReference type="GO" id="GO:0003924">
    <property type="term" value="F:GTPase activity"/>
    <property type="evidence" value="ECO:0007669"/>
    <property type="project" value="UniProtKB-UniRule"/>
</dbReference>
<protein>
    <recommendedName>
        <fullName evidence="3 13">Flagellar biosynthesis protein FlhF</fullName>
    </recommendedName>
</protein>
<keyword evidence="11" id="KW-1006">Bacterial flagellum protein export</keyword>
<keyword evidence="16" id="KW-0969">Cilium</keyword>
<sequence>MELKRYRAHSMQAALAQVKQELGAEAVILNTKTFYQGGLFGLGKKEVVEIVASRDVNIADTAPEFSRRREVCARYSSARPASSAAPAVRTSAADGCPEEILKELFSLKSQVESLTKECVRDPEYPQLLNDLYHRLIAAGASRELAKKIMGAVHTDLNGADLQNEATVKKKVGHEIGKLVKLCGPIMCPSGGRKKVVMTGPTGVGKTTTIAKLAAHYSIKERRRVGLITADTYRIAAVEQLKVYADIIGVSLDVVLTPKELRDAVRRQADKELIFIDTAGRSQQNQTRLVELKNFLDAAEPDENHLLVSATTHREEIDNIIEKFGVADVSTFIISKADECSKPGSIIDALAAHGKPVSYLTTGQDVPDDIEVATEASLVSLLFRNGDT</sequence>
<dbReference type="InterPro" id="IPR000897">
    <property type="entry name" value="SRP54_GTPase_dom"/>
</dbReference>
<evidence type="ECO:0000256" key="2">
    <source>
        <dbReference type="ARBA" id="ARBA00008531"/>
    </source>
</evidence>
<keyword evidence="7" id="KW-1005">Bacterial flagellum biogenesis</keyword>
<feature type="domain" description="SRP54-type proteins GTP-binding" evidence="15">
    <location>
        <begin position="192"/>
        <end position="383"/>
    </location>
</feature>
<dbReference type="AlphaFoldDB" id="A0A3A4NN30"/>
<dbReference type="NCBIfam" id="TIGR03499">
    <property type="entry name" value="FlhF"/>
    <property type="match status" value="1"/>
</dbReference>
<dbReference type="CDD" id="cd17873">
    <property type="entry name" value="FlhF"/>
    <property type="match status" value="1"/>
</dbReference>
<evidence type="ECO:0000259" key="15">
    <source>
        <dbReference type="SMART" id="SM00962"/>
    </source>
</evidence>
<comment type="function">
    <text evidence="12">Necessary for flagellar biosynthesis. May be involved in translocation of the flagellum.</text>
</comment>
<evidence type="ECO:0000256" key="11">
    <source>
        <dbReference type="ARBA" id="ARBA00023225"/>
    </source>
</evidence>
<dbReference type="InterPro" id="IPR027417">
    <property type="entry name" value="P-loop_NTPase"/>
</dbReference>
<dbReference type="Pfam" id="PF00448">
    <property type="entry name" value="SRP54"/>
    <property type="match status" value="1"/>
</dbReference>
<dbReference type="GO" id="GO:0044781">
    <property type="term" value="P:bacterial-type flagellum organization"/>
    <property type="evidence" value="ECO:0007669"/>
    <property type="project" value="UniProtKB-UniRule"/>
</dbReference>
<keyword evidence="8" id="KW-0653">Protein transport</keyword>
<keyword evidence="5" id="KW-1003">Cell membrane</keyword>
<evidence type="ECO:0000256" key="8">
    <source>
        <dbReference type="ARBA" id="ARBA00022927"/>
    </source>
</evidence>
<dbReference type="Proteomes" id="UP000265882">
    <property type="component" value="Unassembled WGS sequence"/>
</dbReference>
<dbReference type="GO" id="GO:0006614">
    <property type="term" value="P:SRP-dependent cotranslational protein targeting to membrane"/>
    <property type="evidence" value="ECO:0007669"/>
    <property type="project" value="UniProtKB-UniRule"/>
</dbReference>
<keyword evidence="16" id="KW-0966">Cell projection</keyword>
<dbReference type="InterPro" id="IPR003593">
    <property type="entry name" value="AAA+_ATPase"/>
</dbReference>
<proteinExistence type="inferred from homology"/>
<dbReference type="InterPro" id="IPR020006">
    <property type="entry name" value="FlhF"/>
</dbReference>
<comment type="caution">
    <text evidence="16">The sequence shown here is derived from an EMBL/GenBank/DDBJ whole genome shotgun (WGS) entry which is preliminary data.</text>
</comment>
<keyword evidence="4" id="KW-0813">Transport</keyword>
<gene>
    <name evidence="16" type="primary">flhF</name>
    <name evidence="16" type="ORF">C4520_08895</name>
</gene>
<accession>A0A3A4NN30</accession>
<evidence type="ECO:0000256" key="9">
    <source>
        <dbReference type="ARBA" id="ARBA00023134"/>
    </source>
</evidence>
<dbReference type="GO" id="GO:0005047">
    <property type="term" value="F:signal recognition particle binding"/>
    <property type="evidence" value="ECO:0007669"/>
    <property type="project" value="TreeGrafter"/>
</dbReference>
<dbReference type="GO" id="GO:0005886">
    <property type="term" value="C:plasma membrane"/>
    <property type="evidence" value="ECO:0007669"/>
    <property type="project" value="UniProtKB-SubCell"/>
</dbReference>
<evidence type="ECO:0000256" key="13">
    <source>
        <dbReference type="NCBIfam" id="TIGR03499"/>
    </source>
</evidence>
<evidence type="ECO:0000256" key="6">
    <source>
        <dbReference type="ARBA" id="ARBA00022741"/>
    </source>
</evidence>